<evidence type="ECO:0000313" key="8">
    <source>
        <dbReference type="Proteomes" id="UP000238634"/>
    </source>
</evidence>
<dbReference type="CDD" id="cd08342">
    <property type="entry name" value="HPPD_N_like"/>
    <property type="match status" value="1"/>
</dbReference>
<dbReference type="GO" id="GO:0003868">
    <property type="term" value="F:4-hydroxyphenylpyruvate dioxygenase activity"/>
    <property type="evidence" value="ECO:0007669"/>
    <property type="project" value="InterPro"/>
</dbReference>
<feature type="binding site" evidence="5">
    <location>
        <position position="316"/>
    </location>
    <ligand>
        <name>Fe cation</name>
        <dbReference type="ChEBI" id="CHEBI:24875"/>
    </ligand>
</feature>
<reference evidence="7 8" key="2">
    <citation type="submission" date="2018-03" db="EMBL/GenBank/DDBJ databases">
        <title>The ancient ancestry and fast evolution of plastids.</title>
        <authorList>
            <person name="Moore K.R."/>
            <person name="Magnabosco C."/>
            <person name="Momper L."/>
            <person name="Gold D.A."/>
            <person name="Bosak T."/>
            <person name="Fournier G.P."/>
        </authorList>
    </citation>
    <scope>NUCLEOTIDE SEQUENCE [LARGE SCALE GENOMIC DNA]</scope>
    <source>
        <strain evidence="7 8">ULC007</strain>
    </source>
</reference>
<keyword evidence="3" id="KW-0677">Repeat</keyword>
<gene>
    <name evidence="7" type="primary">hppD</name>
    <name evidence="7" type="ORF">C7B65_09755</name>
</gene>
<proteinExistence type="inferred from homology"/>
<keyword evidence="2 5" id="KW-0479">Metal-binding</keyword>
<comment type="cofactor">
    <cofactor evidence="5">
        <name>Fe cation</name>
        <dbReference type="ChEBI" id="CHEBI:24875"/>
    </cofactor>
    <text evidence="5">Binds 1 Fe cation per subunit.</text>
</comment>
<dbReference type="InterPro" id="IPR029068">
    <property type="entry name" value="Glyas_Bleomycin-R_OHBP_Dase"/>
</dbReference>
<feature type="binding site" evidence="5">
    <location>
        <position position="154"/>
    </location>
    <ligand>
        <name>Fe cation</name>
        <dbReference type="ChEBI" id="CHEBI:24875"/>
    </ligand>
</feature>
<protein>
    <submittedName>
        <fullName evidence="7">4-hydroxyphenylpyruvate dioxygenase</fullName>
    </submittedName>
</protein>
<dbReference type="GO" id="GO:0006572">
    <property type="term" value="P:L-tyrosine catabolic process"/>
    <property type="evidence" value="ECO:0007669"/>
    <property type="project" value="TreeGrafter"/>
</dbReference>
<evidence type="ECO:0000256" key="1">
    <source>
        <dbReference type="ARBA" id="ARBA00005877"/>
    </source>
</evidence>
<dbReference type="Pfam" id="PF00903">
    <property type="entry name" value="Glyoxalase"/>
    <property type="match status" value="2"/>
</dbReference>
<dbReference type="PANTHER" id="PTHR11959:SF1">
    <property type="entry name" value="4-HYDROXYPHENYLPYRUVATE DIOXYGENASE"/>
    <property type="match status" value="1"/>
</dbReference>
<dbReference type="STRING" id="1920490.GCA_001895925_03994"/>
<dbReference type="EMBL" id="PVWG01000008">
    <property type="protein sequence ID" value="PSB19940.1"/>
    <property type="molecule type" value="Genomic_DNA"/>
</dbReference>
<evidence type="ECO:0000259" key="6">
    <source>
        <dbReference type="PROSITE" id="PS51819"/>
    </source>
</evidence>
<dbReference type="OrthoDB" id="9780241at2"/>
<evidence type="ECO:0000256" key="5">
    <source>
        <dbReference type="PIRSR" id="PIRSR009283-1"/>
    </source>
</evidence>
<dbReference type="RefSeq" id="WP_073071129.1">
    <property type="nucleotide sequence ID" value="NZ_MPPI01000010.1"/>
</dbReference>
<feature type="binding site" evidence="5">
    <location>
        <position position="232"/>
    </location>
    <ligand>
        <name>Fe cation</name>
        <dbReference type="ChEBI" id="CHEBI:24875"/>
    </ligand>
</feature>
<feature type="domain" description="VOC" evidence="6">
    <location>
        <begin position="151"/>
        <end position="305"/>
    </location>
</feature>
<comment type="similarity">
    <text evidence="1">Belongs to the 4HPPD family.</text>
</comment>
<dbReference type="InterPro" id="IPR037523">
    <property type="entry name" value="VOC_core"/>
</dbReference>
<dbReference type="AlphaFoldDB" id="A0A2T1DHF4"/>
<evidence type="ECO:0000256" key="4">
    <source>
        <dbReference type="ARBA" id="ARBA00023004"/>
    </source>
</evidence>
<dbReference type="InterPro" id="IPR041736">
    <property type="entry name" value="4OHPhenylPyrv_dOase_N"/>
</dbReference>
<keyword evidence="8" id="KW-1185">Reference proteome</keyword>
<feature type="domain" description="VOC" evidence="6">
    <location>
        <begin position="2"/>
        <end position="130"/>
    </location>
</feature>
<keyword evidence="4 5" id="KW-0408">Iron</keyword>
<dbReference type="Gene3D" id="3.10.180.10">
    <property type="entry name" value="2,3-Dihydroxybiphenyl 1,2-Dioxygenase, domain 1"/>
    <property type="match status" value="2"/>
</dbReference>
<dbReference type="SUPFAM" id="SSF54593">
    <property type="entry name" value="Glyoxalase/Bleomycin resistance protein/Dihydroxybiphenyl dioxygenase"/>
    <property type="match status" value="1"/>
</dbReference>
<dbReference type="PIRSF" id="PIRSF009283">
    <property type="entry name" value="HPP_dOase"/>
    <property type="match status" value="1"/>
</dbReference>
<dbReference type="GO" id="GO:0046872">
    <property type="term" value="F:metal ion binding"/>
    <property type="evidence" value="ECO:0007669"/>
    <property type="project" value="UniProtKB-KW"/>
</dbReference>
<evidence type="ECO:0000256" key="2">
    <source>
        <dbReference type="ARBA" id="ARBA00022723"/>
    </source>
</evidence>
<dbReference type="InterPro" id="IPR004360">
    <property type="entry name" value="Glyas_Fos-R_dOase_dom"/>
</dbReference>
<dbReference type="Proteomes" id="UP000238634">
    <property type="component" value="Unassembled WGS sequence"/>
</dbReference>
<dbReference type="NCBIfam" id="TIGR01263">
    <property type="entry name" value="4HPPD"/>
    <property type="match status" value="1"/>
</dbReference>
<sequence length="359" mass="40575">MQIDHIHFYVEDARQSRDWFIQKMGFYSIPNEFCFTIAPSNHTHIEVVANGSIYLVFSAPLNDFSPVYQFLSAHPPGVVDVAFGVEDVETVMKRAIAQGANVLQPLQTQGSLKWSQIAAWGTLRHTLVERQANSLIVGKTSDNALNVTFSRIDHVVLNVALGDLERAVDWYETVLGFEPQQMFAIKTDRSGLCSRVMRYPNSRVQLPINEPTSNNSQIQEFLDLNRGAGVQHIAIHTENIVDAIAQLRHAGLSFLNVPATYYTQLRQRLDCALSESQLNAIAAQQILVDWQSDLPEAVLLQTFTQPVFEQPTFFFELIERHTYQVADRLHQAQGFGEGNFRALFEAIEREQLKRGSLKS</sequence>
<dbReference type="InterPro" id="IPR005956">
    <property type="entry name" value="4OHPhenylPyrv_dOase"/>
</dbReference>
<keyword evidence="7" id="KW-0560">Oxidoreductase</keyword>
<dbReference type="InterPro" id="IPR041735">
    <property type="entry name" value="4OHPhenylPyrv_dOase_C"/>
</dbReference>
<evidence type="ECO:0000313" key="7">
    <source>
        <dbReference type="EMBL" id="PSB19940.1"/>
    </source>
</evidence>
<evidence type="ECO:0000256" key="3">
    <source>
        <dbReference type="ARBA" id="ARBA00022737"/>
    </source>
</evidence>
<reference evidence="7 8" key="1">
    <citation type="submission" date="2018-02" db="EMBL/GenBank/DDBJ databases">
        <authorList>
            <person name="Cohen D.B."/>
            <person name="Kent A.D."/>
        </authorList>
    </citation>
    <scope>NUCLEOTIDE SEQUENCE [LARGE SCALE GENOMIC DNA]</scope>
    <source>
        <strain evidence="7 8">ULC007</strain>
    </source>
</reference>
<comment type="caution">
    <text evidence="7">The sequence shown here is derived from an EMBL/GenBank/DDBJ whole genome shotgun (WGS) entry which is preliminary data.</text>
</comment>
<name>A0A2T1DHF4_9CYAN</name>
<dbReference type="PROSITE" id="PS51819">
    <property type="entry name" value="VOC"/>
    <property type="match status" value="2"/>
</dbReference>
<keyword evidence="7" id="KW-0670">Pyruvate</keyword>
<accession>A0A2T1DHF4</accession>
<dbReference type="PANTHER" id="PTHR11959">
    <property type="entry name" value="4-HYDROXYPHENYLPYRUVATE DIOXYGENASE"/>
    <property type="match status" value="1"/>
</dbReference>
<organism evidence="7 8">
    <name type="scientific">Phormidesmis priestleyi ULC007</name>
    <dbReference type="NCBI Taxonomy" id="1920490"/>
    <lineage>
        <taxon>Bacteria</taxon>
        <taxon>Bacillati</taxon>
        <taxon>Cyanobacteriota</taxon>
        <taxon>Cyanophyceae</taxon>
        <taxon>Leptolyngbyales</taxon>
        <taxon>Leptolyngbyaceae</taxon>
        <taxon>Phormidesmis</taxon>
    </lineage>
</organism>
<dbReference type="CDD" id="cd07250">
    <property type="entry name" value="HPPD_C_like"/>
    <property type="match status" value="1"/>
</dbReference>
<keyword evidence="7" id="KW-0223">Dioxygenase</keyword>